<protein>
    <submittedName>
        <fullName evidence="3">Uncharacterized protein</fullName>
    </submittedName>
</protein>
<feature type="signal peptide" evidence="2">
    <location>
        <begin position="1"/>
        <end position="22"/>
    </location>
</feature>
<keyword evidence="2" id="KW-0732">Signal</keyword>
<feature type="transmembrane region" description="Helical" evidence="1">
    <location>
        <begin position="107"/>
        <end position="133"/>
    </location>
</feature>
<keyword evidence="1" id="KW-0812">Transmembrane</keyword>
<evidence type="ECO:0000313" key="4">
    <source>
        <dbReference type="Proteomes" id="UP001234178"/>
    </source>
</evidence>
<dbReference type="EMBL" id="JAOYFB010000001">
    <property type="protein sequence ID" value="KAK4003041.1"/>
    <property type="molecule type" value="Genomic_DNA"/>
</dbReference>
<evidence type="ECO:0000256" key="1">
    <source>
        <dbReference type="SAM" id="Phobius"/>
    </source>
</evidence>
<evidence type="ECO:0000313" key="3">
    <source>
        <dbReference type="EMBL" id="KAK4003041.1"/>
    </source>
</evidence>
<keyword evidence="1" id="KW-1133">Transmembrane helix</keyword>
<keyword evidence="4" id="KW-1185">Reference proteome</keyword>
<name>A0ABQ9YR81_9CRUS</name>
<comment type="caution">
    <text evidence="3">The sequence shown here is derived from an EMBL/GenBank/DDBJ whole genome shotgun (WGS) entry which is preliminary data.</text>
</comment>
<feature type="chain" id="PRO_5046502884" evidence="2">
    <location>
        <begin position="23"/>
        <end position="254"/>
    </location>
</feature>
<reference evidence="3 4" key="1">
    <citation type="journal article" date="2023" name="Nucleic Acids Res.">
        <title>The hologenome of Daphnia magna reveals possible DNA methylation and microbiome-mediated evolution of the host genome.</title>
        <authorList>
            <person name="Chaturvedi A."/>
            <person name="Li X."/>
            <person name="Dhandapani V."/>
            <person name="Marshall H."/>
            <person name="Kissane S."/>
            <person name="Cuenca-Cambronero M."/>
            <person name="Asole G."/>
            <person name="Calvet F."/>
            <person name="Ruiz-Romero M."/>
            <person name="Marangio P."/>
            <person name="Guigo R."/>
            <person name="Rago D."/>
            <person name="Mirbahai L."/>
            <person name="Eastwood N."/>
            <person name="Colbourne J.K."/>
            <person name="Zhou J."/>
            <person name="Mallon E."/>
            <person name="Orsini L."/>
        </authorList>
    </citation>
    <scope>NUCLEOTIDE SEQUENCE [LARGE SCALE GENOMIC DNA]</scope>
    <source>
        <strain evidence="3">LRV0_1</strain>
    </source>
</reference>
<keyword evidence="1" id="KW-0472">Membrane</keyword>
<accession>A0ABQ9YR81</accession>
<dbReference type="PANTHER" id="PTHR41158">
    <property type="entry name" value="AGAP010294-PA"/>
    <property type="match status" value="1"/>
</dbReference>
<dbReference type="Proteomes" id="UP001234178">
    <property type="component" value="Unassembled WGS sequence"/>
</dbReference>
<gene>
    <name evidence="3" type="ORF">OUZ56_004827</name>
</gene>
<dbReference type="PANTHER" id="PTHR41158:SF2">
    <property type="entry name" value="AGAP010294-PA"/>
    <property type="match status" value="1"/>
</dbReference>
<proteinExistence type="predicted"/>
<sequence>MIKLKAIVRVGTCLLLLTGSLSHQAGTDDHESLDSETELKRMLTFVRPLMAILRSDPRVKRSTDLLATDWVSSSRAIPKKERDGGGYGGGNSGGYGYDSCCDEGHDYLGLISIISLGLLFLFLIQLLSTTTVAPARNKRSNNKDLLSLEQLLTEQDVVLLDGPTWLSMVHELWEQDAALENTVCTQETLCRMNRLAMAAPGQAGWAVSLSSLPLSYLLHTRHTGGFSSYMDAALMGRSGANCTELYASCPRLSY</sequence>
<evidence type="ECO:0000256" key="2">
    <source>
        <dbReference type="SAM" id="SignalP"/>
    </source>
</evidence>
<organism evidence="3 4">
    <name type="scientific">Daphnia magna</name>
    <dbReference type="NCBI Taxonomy" id="35525"/>
    <lineage>
        <taxon>Eukaryota</taxon>
        <taxon>Metazoa</taxon>
        <taxon>Ecdysozoa</taxon>
        <taxon>Arthropoda</taxon>
        <taxon>Crustacea</taxon>
        <taxon>Branchiopoda</taxon>
        <taxon>Diplostraca</taxon>
        <taxon>Cladocera</taxon>
        <taxon>Anomopoda</taxon>
        <taxon>Daphniidae</taxon>
        <taxon>Daphnia</taxon>
    </lineage>
</organism>